<feature type="region of interest" description="Disordered" evidence="3">
    <location>
        <begin position="686"/>
        <end position="711"/>
    </location>
</feature>
<dbReference type="GO" id="GO:0016491">
    <property type="term" value="F:oxidoreductase activity"/>
    <property type="evidence" value="ECO:0007669"/>
    <property type="project" value="UniProtKB-KW"/>
</dbReference>
<keyword evidence="6" id="KW-1185">Reference proteome</keyword>
<gene>
    <name evidence="5" type="ORF">FB567DRAFT_600249</name>
</gene>
<dbReference type="Pfam" id="PF24681">
    <property type="entry name" value="Kelch_KLHDC2_KLHL20_DRC7"/>
    <property type="match status" value="1"/>
</dbReference>
<dbReference type="OrthoDB" id="5336600at2759"/>
<dbReference type="Proteomes" id="UP000813461">
    <property type="component" value="Unassembled WGS sequence"/>
</dbReference>
<evidence type="ECO:0000256" key="4">
    <source>
        <dbReference type="SAM" id="Phobius"/>
    </source>
</evidence>
<dbReference type="EMBL" id="JAGMVJ010000001">
    <property type="protein sequence ID" value="KAH7094639.1"/>
    <property type="molecule type" value="Genomic_DNA"/>
</dbReference>
<dbReference type="Gene3D" id="2.120.10.80">
    <property type="entry name" value="Kelch-type beta propeller"/>
    <property type="match status" value="2"/>
</dbReference>
<evidence type="ECO:0008006" key="7">
    <source>
        <dbReference type="Google" id="ProtNLM"/>
    </source>
</evidence>
<name>A0A8K0RHK5_9PLEO</name>
<keyword evidence="4" id="KW-1133">Transmembrane helix</keyword>
<dbReference type="InterPro" id="IPR015915">
    <property type="entry name" value="Kelch-typ_b-propeller"/>
</dbReference>
<proteinExistence type="inferred from homology"/>
<dbReference type="SUPFAM" id="SSF51735">
    <property type="entry name" value="NAD(P)-binding Rossmann-fold domains"/>
    <property type="match status" value="1"/>
</dbReference>
<evidence type="ECO:0000313" key="5">
    <source>
        <dbReference type="EMBL" id="KAH7094639.1"/>
    </source>
</evidence>
<accession>A0A8K0RHK5</accession>
<evidence type="ECO:0000256" key="1">
    <source>
        <dbReference type="ARBA" id="ARBA00006484"/>
    </source>
</evidence>
<keyword evidence="4" id="KW-0812">Transmembrane</keyword>
<protein>
    <recommendedName>
        <fullName evidence="7">Kelch repeat protein</fullName>
    </recommendedName>
</protein>
<dbReference type="InterPro" id="IPR036291">
    <property type="entry name" value="NAD(P)-bd_dom_sf"/>
</dbReference>
<dbReference type="InterPro" id="IPR011043">
    <property type="entry name" value="Gal_Oxase/kelch_b-propeller"/>
</dbReference>
<evidence type="ECO:0000256" key="2">
    <source>
        <dbReference type="ARBA" id="ARBA00023002"/>
    </source>
</evidence>
<dbReference type="PANTHER" id="PTHR43669">
    <property type="entry name" value="5-KETO-D-GLUCONATE 5-REDUCTASE"/>
    <property type="match status" value="1"/>
</dbReference>
<organism evidence="5 6">
    <name type="scientific">Paraphoma chrysanthemicola</name>
    <dbReference type="NCBI Taxonomy" id="798071"/>
    <lineage>
        <taxon>Eukaryota</taxon>
        <taxon>Fungi</taxon>
        <taxon>Dikarya</taxon>
        <taxon>Ascomycota</taxon>
        <taxon>Pezizomycotina</taxon>
        <taxon>Dothideomycetes</taxon>
        <taxon>Pleosporomycetidae</taxon>
        <taxon>Pleosporales</taxon>
        <taxon>Pleosporineae</taxon>
        <taxon>Phaeosphaeriaceae</taxon>
        <taxon>Paraphoma</taxon>
    </lineage>
</organism>
<feature type="compositionally biased region" description="Low complexity" evidence="3">
    <location>
        <begin position="700"/>
        <end position="711"/>
    </location>
</feature>
<dbReference type="PANTHER" id="PTHR43669:SF4">
    <property type="entry name" value="SHORT-CHAIN DEHYDROGENASE"/>
    <property type="match status" value="1"/>
</dbReference>
<evidence type="ECO:0000313" key="6">
    <source>
        <dbReference type="Proteomes" id="UP000813461"/>
    </source>
</evidence>
<keyword evidence="2" id="KW-0560">Oxidoreductase</keyword>
<comment type="similarity">
    <text evidence="1">Belongs to the short-chain dehydrogenases/reductases (SDR) family.</text>
</comment>
<keyword evidence="4" id="KW-0472">Membrane</keyword>
<feature type="transmembrane region" description="Helical" evidence="4">
    <location>
        <begin position="716"/>
        <end position="738"/>
    </location>
</feature>
<dbReference type="Gene3D" id="3.40.50.720">
    <property type="entry name" value="NAD(P)-binding Rossmann-like Domain"/>
    <property type="match status" value="1"/>
</dbReference>
<dbReference type="SUPFAM" id="SSF50965">
    <property type="entry name" value="Galactose oxidase, central domain"/>
    <property type="match status" value="1"/>
</dbReference>
<sequence length="811" mass="88890">MSYKVLLFLGAGRNVGAASVALFKSKGYKVASVSRSIKSDIKTNSDLYLTADFSDPRSVQEVFNKVEQELGIPNVVVYNPYSWSMGPEPSNPVSAPLEDFQKDLNINTVSVYVASQAAVHGFRRLPENVKKTFIYTGNNGNTMIVPEFLMLGIGKTATWYMIQSLAAANVLSANGQRFYYVDERTPAGKATPYISGPAHAEFFLQLAEQDSQSDPFATFVRGKGYVKFESNDRAVLPRVTTGDILDSRYGAPGTPESSILAVTAAQQSGKDPIRNFCRRHQQQTCIIDSQLYVDGGLVYYGDQIAPDTWLLTWDVNNISTGSPAPKIPSDKSPQVASVGGVVLWPDQTNKLFYLFGGEHNNETHPPSDTLWLYDTIYNTWNRSANPDPTQLSLRWPSFGAGTVSEDGEAFCYGGYLNKRATLGWKLNTDFMLNGLLSLDMNTRVWKNMTYDVVPRAEGSLHYIPAGAKGLLIYFGGVEMRNGTRSYANMSEIHVFDIASSKWYTQNTTGDIPQSRRGFCAGLTWATDQSSYNIYIYGGINANETALGDLYVLSLPSFQWIGLYQTPDQIWYGGKAWASCEVINRAQMVIISGYYTNGSKTFCDKSEIGGFASLNLGEEMYESGRLWDRLTNITQYRVPSKITNRIGGGVDGGATAKAPMTGWMNNEIAMPFKKKYSALARKPTRAVPGMATASTSPPPTTSSQSPSTSHLSTGAKAGIAIGAIVAVIAFAGAVVFLCLRRRAKNSNNASSNTSGNISEMQDQDAILAKRKWFLAARWRSEVDARSKPQELDSKNVRVIAGPPVEFDADASR</sequence>
<evidence type="ECO:0000256" key="3">
    <source>
        <dbReference type="SAM" id="MobiDB-lite"/>
    </source>
</evidence>
<reference evidence="5" key="1">
    <citation type="journal article" date="2021" name="Nat. Commun.">
        <title>Genetic determinants of endophytism in the Arabidopsis root mycobiome.</title>
        <authorList>
            <person name="Mesny F."/>
            <person name="Miyauchi S."/>
            <person name="Thiergart T."/>
            <person name="Pickel B."/>
            <person name="Atanasova L."/>
            <person name="Karlsson M."/>
            <person name="Huettel B."/>
            <person name="Barry K.W."/>
            <person name="Haridas S."/>
            <person name="Chen C."/>
            <person name="Bauer D."/>
            <person name="Andreopoulos W."/>
            <person name="Pangilinan J."/>
            <person name="LaButti K."/>
            <person name="Riley R."/>
            <person name="Lipzen A."/>
            <person name="Clum A."/>
            <person name="Drula E."/>
            <person name="Henrissat B."/>
            <person name="Kohler A."/>
            <person name="Grigoriev I.V."/>
            <person name="Martin F.M."/>
            <person name="Hacquard S."/>
        </authorList>
    </citation>
    <scope>NUCLEOTIDE SEQUENCE</scope>
    <source>
        <strain evidence="5">MPI-SDFR-AT-0120</strain>
    </source>
</reference>
<dbReference type="AlphaFoldDB" id="A0A8K0RHK5"/>
<comment type="caution">
    <text evidence="5">The sequence shown here is derived from an EMBL/GenBank/DDBJ whole genome shotgun (WGS) entry which is preliminary data.</text>
</comment>